<dbReference type="InterPro" id="IPR000192">
    <property type="entry name" value="Aminotrans_V_dom"/>
</dbReference>
<dbReference type="Gramene" id="CDF32320">
    <property type="protein sequence ID" value="CDF32320"/>
    <property type="gene ID" value="CHC_T00008053001"/>
</dbReference>
<organism evidence="3 4">
    <name type="scientific">Chondrus crispus</name>
    <name type="common">Carrageen Irish moss</name>
    <name type="synonym">Polymorpha crispa</name>
    <dbReference type="NCBI Taxonomy" id="2769"/>
    <lineage>
        <taxon>Eukaryota</taxon>
        <taxon>Rhodophyta</taxon>
        <taxon>Florideophyceae</taxon>
        <taxon>Rhodymeniophycidae</taxon>
        <taxon>Gigartinales</taxon>
        <taxon>Gigartinaceae</taxon>
        <taxon>Chondrus</taxon>
    </lineage>
</organism>
<evidence type="ECO:0000259" key="2">
    <source>
        <dbReference type="Pfam" id="PF00266"/>
    </source>
</evidence>
<name>R7Q4C4_CHOCR</name>
<dbReference type="Gene3D" id="3.40.640.10">
    <property type="entry name" value="Type I PLP-dependent aspartate aminotransferase-like (Major domain)"/>
    <property type="match status" value="1"/>
</dbReference>
<dbReference type="RefSeq" id="XP_005711985.1">
    <property type="nucleotide sequence ID" value="XM_005711928.1"/>
</dbReference>
<dbReference type="OrthoDB" id="420046at2759"/>
<accession>R7Q4C4</accession>
<dbReference type="STRING" id="2769.R7Q4C4"/>
<feature type="domain" description="Aminotransferase class V" evidence="2">
    <location>
        <begin position="157"/>
        <end position="529"/>
    </location>
</feature>
<reference evidence="4" key="1">
    <citation type="journal article" date="2013" name="Proc. Natl. Acad. Sci. U.S.A.">
        <title>Genome structure and metabolic features in the red seaweed Chondrus crispus shed light on evolution of the Archaeplastida.</title>
        <authorList>
            <person name="Collen J."/>
            <person name="Porcel B."/>
            <person name="Carre W."/>
            <person name="Ball S.G."/>
            <person name="Chaparro C."/>
            <person name="Tonon T."/>
            <person name="Barbeyron T."/>
            <person name="Michel G."/>
            <person name="Noel B."/>
            <person name="Valentin K."/>
            <person name="Elias M."/>
            <person name="Artiguenave F."/>
            <person name="Arun A."/>
            <person name="Aury J.M."/>
            <person name="Barbosa-Neto J.F."/>
            <person name="Bothwell J.H."/>
            <person name="Bouget F.Y."/>
            <person name="Brillet L."/>
            <person name="Cabello-Hurtado F."/>
            <person name="Capella-Gutierrez S."/>
            <person name="Charrier B."/>
            <person name="Cladiere L."/>
            <person name="Cock J.M."/>
            <person name="Coelho S.M."/>
            <person name="Colleoni C."/>
            <person name="Czjzek M."/>
            <person name="Da Silva C."/>
            <person name="Delage L."/>
            <person name="Denoeud F."/>
            <person name="Deschamps P."/>
            <person name="Dittami S.M."/>
            <person name="Gabaldon T."/>
            <person name="Gachon C.M."/>
            <person name="Groisillier A."/>
            <person name="Herve C."/>
            <person name="Jabbari K."/>
            <person name="Katinka M."/>
            <person name="Kloareg B."/>
            <person name="Kowalczyk N."/>
            <person name="Labadie K."/>
            <person name="Leblanc C."/>
            <person name="Lopez P.J."/>
            <person name="McLachlan D.H."/>
            <person name="Meslet-Cladiere L."/>
            <person name="Moustafa A."/>
            <person name="Nehr Z."/>
            <person name="Nyvall Collen P."/>
            <person name="Panaud O."/>
            <person name="Partensky F."/>
            <person name="Poulain J."/>
            <person name="Rensing S.A."/>
            <person name="Rousvoal S."/>
            <person name="Samson G."/>
            <person name="Symeonidi A."/>
            <person name="Weissenbach J."/>
            <person name="Zambounis A."/>
            <person name="Wincker P."/>
            <person name="Boyen C."/>
        </authorList>
    </citation>
    <scope>NUCLEOTIDE SEQUENCE [LARGE SCALE GENOMIC DNA]</scope>
    <source>
        <strain evidence="4">cv. Stackhouse</strain>
    </source>
</reference>
<evidence type="ECO:0000256" key="1">
    <source>
        <dbReference type="ARBA" id="ARBA00022898"/>
    </source>
</evidence>
<keyword evidence="1" id="KW-0663">Pyridoxal phosphate</keyword>
<dbReference type="SUPFAM" id="SSF53383">
    <property type="entry name" value="PLP-dependent transferases"/>
    <property type="match status" value="1"/>
</dbReference>
<dbReference type="Proteomes" id="UP000012073">
    <property type="component" value="Unassembled WGS sequence"/>
</dbReference>
<dbReference type="InterPro" id="IPR015422">
    <property type="entry name" value="PyrdxlP-dep_Trfase_small"/>
</dbReference>
<protein>
    <recommendedName>
        <fullName evidence="2">Aminotransferase class V domain-containing protein</fullName>
    </recommendedName>
</protein>
<dbReference type="OMA" id="ANMLGWA"/>
<dbReference type="PhylomeDB" id="R7Q4C4"/>
<dbReference type="InterPro" id="IPR015424">
    <property type="entry name" value="PyrdxlP-dep_Trfase"/>
</dbReference>
<dbReference type="PANTHER" id="PTHR43586">
    <property type="entry name" value="CYSTEINE DESULFURASE"/>
    <property type="match status" value="1"/>
</dbReference>
<dbReference type="InterPro" id="IPR015421">
    <property type="entry name" value="PyrdxlP-dep_Trfase_major"/>
</dbReference>
<dbReference type="Pfam" id="PF00266">
    <property type="entry name" value="Aminotran_5"/>
    <property type="match status" value="1"/>
</dbReference>
<dbReference type="AlphaFoldDB" id="R7Q4C4"/>
<dbReference type="GeneID" id="17319701"/>
<evidence type="ECO:0000313" key="4">
    <source>
        <dbReference type="Proteomes" id="UP000012073"/>
    </source>
</evidence>
<dbReference type="PANTHER" id="PTHR43586:SF8">
    <property type="entry name" value="CYSTEINE DESULFURASE 1, CHLOROPLASTIC"/>
    <property type="match status" value="1"/>
</dbReference>
<evidence type="ECO:0000313" key="3">
    <source>
        <dbReference type="EMBL" id="CDF32320.1"/>
    </source>
</evidence>
<gene>
    <name evidence="3" type="ORF">CHC_T00008053001</name>
</gene>
<dbReference type="EMBL" id="HG001477">
    <property type="protein sequence ID" value="CDF32320.1"/>
    <property type="molecule type" value="Genomic_DNA"/>
</dbReference>
<sequence>MEVLSQRDDAKDDTNLRYLSPITLLRSHKNLHRNFAYKTPLNSALPITKPQRQAQKFHLSQKLACTSSHSTHQAQRVGYAERTLASRSSYYTQLAALRRPRRNMSSSLLFHAPILLPRTCRKHRLLYRPRPRACAATTTTSSSPALHLSSQDARPIAAPVIAAIRDVYTRANGALHRGSCAHTLGRHASELMEDSRTQVARSVSARDRREVMFASSAYAATSVLAHSFGSTLKKGDQVLLSAMESDHMVIPWRVAARKWGFKLKVFRPDMTEGGEFAFGEFAGMVSGKTRLIVFQHACPVFGSFNPLNEFMEFATGCGIPVAVDATHSLPWGKVNVQQLRCDFLLVDCGAIGAPRGSTFLYGRMERLQRLPPVFGGEDTFEQFYMGKLKVKLARDVSNWASVPERFEVGLPPLAVGTAVATALREHERNMDSDLIARGEQLGAKLYLELSSNPRLKVYGNAMTLRIPCATFTVDDADEAALAEQLRKHNTFIDVGSHGSRVAHKEELQVESSLRVCLDPRIHTLEDVSKFCHAVEIALKELDG</sequence>
<keyword evidence="4" id="KW-1185">Reference proteome</keyword>
<dbReference type="KEGG" id="ccp:CHC_T00008053001"/>
<proteinExistence type="predicted"/>
<dbReference type="Gene3D" id="3.90.1150.10">
    <property type="entry name" value="Aspartate Aminotransferase, domain 1"/>
    <property type="match status" value="1"/>
</dbReference>